<proteinExistence type="predicted"/>
<dbReference type="InterPro" id="IPR036779">
    <property type="entry name" value="LysM_dom_sf"/>
</dbReference>
<protein>
    <recommendedName>
        <fullName evidence="4">LysM domain-containing protein</fullName>
    </recommendedName>
</protein>
<evidence type="ECO:0000256" key="1">
    <source>
        <dbReference type="ARBA" id="ARBA00022669"/>
    </source>
</evidence>
<dbReference type="PANTHER" id="PTHR34997">
    <property type="entry name" value="AM15"/>
    <property type="match status" value="1"/>
</dbReference>
<dbReference type="EMBL" id="JAAARO010000012">
    <property type="protein sequence ID" value="KAF5738941.1"/>
    <property type="molecule type" value="Genomic_DNA"/>
</dbReference>
<dbReference type="PANTHER" id="PTHR34997:SF1">
    <property type="entry name" value="PEPTIDOGLYCAN-BINDING LYSIN DOMAIN"/>
    <property type="match status" value="1"/>
</dbReference>
<dbReference type="SUPFAM" id="SSF54106">
    <property type="entry name" value="LysM domain"/>
    <property type="match status" value="1"/>
</dbReference>
<keyword evidence="3" id="KW-0472">Membrane</keyword>
<evidence type="ECO:0000259" key="4">
    <source>
        <dbReference type="PROSITE" id="PS51782"/>
    </source>
</evidence>
<dbReference type="InParanoid" id="A0A7J7CXW8"/>
<dbReference type="PROSITE" id="PS51782">
    <property type="entry name" value="LYSM"/>
    <property type="match status" value="1"/>
</dbReference>
<dbReference type="SMART" id="SM00257">
    <property type="entry name" value="LysM"/>
    <property type="match status" value="1"/>
</dbReference>
<evidence type="ECO:0000313" key="5">
    <source>
        <dbReference type="EMBL" id="KAF5738941.1"/>
    </source>
</evidence>
<name>A0A7J7CXW8_TRIWF</name>
<dbReference type="GO" id="GO:0008061">
    <property type="term" value="F:chitin binding"/>
    <property type="evidence" value="ECO:0007669"/>
    <property type="project" value="UniProtKB-KW"/>
</dbReference>
<gene>
    <name evidence="5" type="ORF">HS088_TW12G00137</name>
</gene>
<evidence type="ECO:0000256" key="2">
    <source>
        <dbReference type="ARBA" id="ARBA00023026"/>
    </source>
</evidence>
<accession>A0A7J7CXW8</accession>
<reference evidence="5 6" key="1">
    <citation type="journal article" date="2020" name="Nat. Commun.">
        <title>Genome of Tripterygium wilfordii and identification of cytochrome P450 involved in triptolide biosynthesis.</title>
        <authorList>
            <person name="Tu L."/>
            <person name="Su P."/>
            <person name="Zhang Z."/>
            <person name="Gao L."/>
            <person name="Wang J."/>
            <person name="Hu T."/>
            <person name="Zhou J."/>
            <person name="Zhang Y."/>
            <person name="Zhao Y."/>
            <person name="Liu Y."/>
            <person name="Song Y."/>
            <person name="Tong Y."/>
            <person name="Lu Y."/>
            <person name="Yang J."/>
            <person name="Xu C."/>
            <person name="Jia M."/>
            <person name="Peters R.J."/>
            <person name="Huang L."/>
            <person name="Gao W."/>
        </authorList>
    </citation>
    <scope>NUCLEOTIDE SEQUENCE [LARGE SCALE GENOMIC DNA]</scope>
    <source>
        <strain evidence="6">cv. XIE 37</strain>
        <tissue evidence="5">Leaf</tissue>
    </source>
</reference>
<dbReference type="Gene3D" id="3.10.350.10">
    <property type="entry name" value="LysM domain"/>
    <property type="match status" value="1"/>
</dbReference>
<keyword evidence="1" id="KW-0147">Chitin-binding</keyword>
<keyword evidence="3" id="KW-1133">Transmembrane helix</keyword>
<dbReference type="InterPro" id="IPR018392">
    <property type="entry name" value="LysM"/>
</dbReference>
<dbReference type="Proteomes" id="UP000593562">
    <property type="component" value="Unassembled WGS sequence"/>
</dbReference>
<comment type="caution">
    <text evidence="5">The sequence shown here is derived from an EMBL/GenBank/DDBJ whole genome shotgun (WGS) entry which is preliminary data.</text>
</comment>
<evidence type="ECO:0000313" key="6">
    <source>
        <dbReference type="Proteomes" id="UP000593562"/>
    </source>
</evidence>
<keyword evidence="6" id="KW-1185">Reference proteome</keyword>
<feature type="transmembrane region" description="Helical" evidence="3">
    <location>
        <begin position="12"/>
        <end position="37"/>
    </location>
</feature>
<sequence length="82" mass="8810">MGRANNQTVFFIFNLLLLLSFVVIGGATTMCLTVYGVENGDTCYTIAGKYLSGSLQALSAINPNINCDNLFVGQWVCINGQP</sequence>
<dbReference type="CDD" id="cd00118">
    <property type="entry name" value="LysM"/>
    <property type="match status" value="1"/>
</dbReference>
<dbReference type="AlphaFoldDB" id="A0A7J7CXW8"/>
<dbReference type="Pfam" id="PF01476">
    <property type="entry name" value="LysM"/>
    <property type="match status" value="1"/>
</dbReference>
<dbReference type="InterPro" id="IPR052210">
    <property type="entry name" value="LysM1-like"/>
</dbReference>
<keyword evidence="3" id="KW-0812">Transmembrane</keyword>
<keyword evidence="2" id="KW-0843">Virulence</keyword>
<organism evidence="5 6">
    <name type="scientific">Tripterygium wilfordii</name>
    <name type="common">Thunder God vine</name>
    <dbReference type="NCBI Taxonomy" id="458696"/>
    <lineage>
        <taxon>Eukaryota</taxon>
        <taxon>Viridiplantae</taxon>
        <taxon>Streptophyta</taxon>
        <taxon>Embryophyta</taxon>
        <taxon>Tracheophyta</taxon>
        <taxon>Spermatophyta</taxon>
        <taxon>Magnoliopsida</taxon>
        <taxon>eudicotyledons</taxon>
        <taxon>Gunneridae</taxon>
        <taxon>Pentapetalae</taxon>
        <taxon>rosids</taxon>
        <taxon>fabids</taxon>
        <taxon>Celastrales</taxon>
        <taxon>Celastraceae</taxon>
        <taxon>Tripterygium</taxon>
    </lineage>
</organism>
<evidence type="ECO:0000256" key="3">
    <source>
        <dbReference type="SAM" id="Phobius"/>
    </source>
</evidence>
<feature type="domain" description="LysM" evidence="4">
    <location>
        <begin position="33"/>
        <end position="78"/>
    </location>
</feature>